<evidence type="ECO:0000259" key="11">
    <source>
        <dbReference type="Pfam" id="PF00768"/>
    </source>
</evidence>
<dbReference type="Proteomes" id="UP000292886">
    <property type="component" value="Chromosome"/>
</dbReference>
<accession>A0A4P6YV80</accession>
<feature type="domain" description="Peptidase S11 D-alanyl-D-alanine carboxypeptidase A N-terminal" evidence="11">
    <location>
        <begin position="210"/>
        <end position="457"/>
    </location>
</feature>
<dbReference type="PRINTS" id="PR00725">
    <property type="entry name" value="DADACBPTASE1"/>
</dbReference>
<evidence type="ECO:0000256" key="7">
    <source>
        <dbReference type="PIRSR" id="PIRSR618044-1"/>
    </source>
</evidence>
<comment type="similarity">
    <text evidence="1 9">Belongs to the peptidase S11 family.</text>
</comment>
<keyword evidence="2 10" id="KW-0732">Signal</keyword>
<sequence>MLVNMKRYNNNYYKIEMRNSMFKDIIKGLLALALAGATYAYATNVHADTVADANPIRVSTSQYYTKVSAPKMAARTKLTIYQTADMKKKIGTITAGKLIKIKRLVVNESGTPTFQVSGGYITTAKAKVIVPKVTTSKKYFITKPVKVVTKAKVKSYQTVDLKTKKVLIKRNAKLTVKAISWTSKGYPSLKTNKGWVSGKKTSIKLIPKYKAHARAASAYDMTTGKFLYTKNSHKRLPNASTTKLMTLYLTYQKVADTSATWNTQVKINSHVAKMSRAPWGEIRMKPGQRWTVKQLYEAALIQSSNEAATQLGIWVAGSNAKFIKAMNQQAKTWNLKDTYYYTSTGLDNDDVAPYGLKVTGSARARNYSSAYDLTMLADKLLTKYPKILNTAKKTSAKVQGHTVKTTNKMLKGKAYYQKSLHVDGLKTGTTPAAGQVFVGTGQVPGKHRLITVVMHSSNRFADTTKIMNNVYDRYVLN</sequence>
<evidence type="ECO:0000313" key="13">
    <source>
        <dbReference type="EMBL" id="QBO36643.1"/>
    </source>
</evidence>
<dbReference type="InterPro" id="IPR018044">
    <property type="entry name" value="Peptidase_S11"/>
</dbReference>
<evidence type="ECO:0000313" key="14">
    <source>
        <dbReference type="Proteomes" id="UP000292886"/>
    </source>
</evidence>
<evidence type="ECO:0000256" key="10">
    <source>
        <dbReference type="SAM" id="SignalP"/>
    </source>
</evidence>
<keyword evidence="6" id="KW-0961">Cell wall biogenesis/degradation</keyword>
<dbReference type="EMBL" id="CP037940">
    <property type="protein sequence ID" value="QBO36643.1"/>
    <property type="molecule type" value="Genomic_DNA"/>
</dbReference>
<dbReference type="GO" id="GO:0009002">
    <property type="term" value="F:serine-type D-Ala-D-Ala carboxypeptidase activity"/>
    <property type="evidence" value="ECO:0007669"/>
    <property type="project" value="InterPro"/>
</dbReference>
<keyword evidence="14" id="KW-1185">Reference proteome</keyword>
<evidence type="ECO:0000256" key="4">
    <source>
        <dbReference type="ARBA" id="ARBA00022960"/>
    </source>
</evidence>
<dbReference type="PANTHER" id="PTHR21581:SF11">
    <property type="entry name" value="D-ALANYL-D-ALANINE CARBOXYPEPTIDASE DACA"/>
    <property type="match status" value="1"/>
</dbReference>
<dbReference type="KEGG" id="wei:EQG49_09255"/>
<evidence type="ECO:0000256" key="9">
    <source>
        <dbReference type="RuleBase" id="RU004016"/>
    </source>
</evidence>
<dbReference type="PANTHER" id="PTHR21581">
    <property type="entry name" value="D-ALANYL-D-ALANINE CARBOXYPEPTIDASE"/>
    <property type="match status" value="1"/>
</dbReference>
<dbReference type="Pfam" id="PF00768">
    <property type="entry name" value="Peptidase_S11"/>
    <property type="match status" value="1"/>
</dbReference>
<keyword evidence="13" id="KW-0121">Carboxypeptidase</keyword>
<feature type="signal peptide" evidence="10">
    <location>
        <begin position="1"/>
        <end position="42"/>
    </location>
</feature>
<dbReference type="Pfam" id="PF19087">
    <property type="entry name" value="DUF5776"/>
    <property type="match status" value="2"/>
</dbReference>
<dbReference type="GO" id="GO:0006508">
    <property type="term" value="P:proteolysis"/>
    <property type="evidence" value="ECO:0007669"/>
    <property type="project" value="InterPro"/>
</dbReference>
<feature type="chain" id="PRO_5039582968" evidence="10">
    <location>
        <begin position="43"/>
        <end position="477"/>
    </location>
</feature>
<evidence type="ECO:0000256" key="2">
    <source>
        <dbReference type="ARBA" id="ARBA00022729"/>
    </source>
</evidence>
<evidence type="ECO:0000259" key="12">
    <source>
        <dbReference type="Pfam" id="PF19087"/>
    </source>
</evidence>
<feature type="active site" description="Acyl-ester intermediate" evidence="7">
    <location>
        <position position="240"/>
    </location>
</feature>
<evidence type="ECO:0000256" key="5">
    <source>
        <dbReference type="ARBA" id="ARBA00022984"/>
    </source>
</evidence>
<keyword evidence="4" id="KW-0133">Cell shape</keyword>
<keyword evidence="13" id="KW-0645">Protease</keyword>
<proteinExistence type="inferred from homology"/>
<evidence type="ECO:0000256" key="3">
    <source>
        <dbReference type="ARBA" id="ARBA00022801"/>
    </source>
</evidence>
<feature type="active site" evidence="7">
    <location>
        <position position="303"/>
    </location>
</feature>
<feature type="domain" description="DUF5776" evidence="12">
    <location>
        <begin position="139"/>
        <end position="201"/>
    </location>
</feature>
<dbReference type="OrthoDB" id="9791132at2"/>
<reference evidence="14" key="1">
    <citation type="submission" date="2019-03" db="EMBL/GenBank/DDBJ databases">
        <title>Weissella sp. 26KH-42 Genome sequencing.</title>
        <authorList>
            <person name="Heo J."/>
            <person name="Kim S.-J."/>
            <person name="Kim J.-S."/>
            <person name="Hong S.-B."/>
            <person name="Kwon S.-W."/>
        </authorList>
    </citation>
    <scope>NUCLEOTIDE SEQUENCE [LARGE SCALE GENOMIC DNA]</scope>
    <source>
        <strain evidence="14">26KH-42</strain>
    </source>
</reference>
<name>A0A4P6YV80_9LACO</name>
<dbReference type="GO" id="GO:0071555">
    <property type="term" value="P:cell wall organization"/>
    <property type="evidence" value="ECO:0007669"/>
    <property type="project" value="UniProtKB-KW"/>
</dbReference>
<dbReference type="InterPro" id="IPR012338">
    <property type="entry name" value="Beta-lactam/transpept-like"/>
</dbReference>
<dbReference type="InterPro" id="IPR044081">
    <property type="entry name" value="DUF5776"/>
</dbReference>
<feature type="domain" description="DUF5776" evidence="12">
    <location>
        <begin position="63"/>
        <end position="127"/>
    </location>
</feature>
<evidence type="ECO:0000256" key="8">
    <source>
        <dbReference type="PIRSR" id="PIRSR618044-2"/>
    </source>
</evidence>
<organism evidence="13 14">
    <name type="scientific">Periweissella cryptocerci</name>
    <dbReference type="NCBI Taxonomy" id="2506420"/>
    <lineage>
        <taxon>Bacteria</taxon>
        <taxon>Bacillati</taxon>
        <taxon>Bacillota</taxon>
        <taxon>Bacilli</taxon>
        <taxon>Lactobacillales</taxon>
        <taxon>Lactobacillaceae</taxon>
        <taxon>Periweissella</taxon>
    </lineage>
</organism>
<evidence type="ECO:0000256" key="6">
    <source>
        <dbReference type="ARBA" id="ARBA00023316"/>
    </source>
</evidence>
<dbReference type="InterPro" id="IPR001967">
    <property type="entry name" value="Peptidase_S11_N"/>
</dbReference>
<feature type="active site" description="Proton acceptor" evidence="7">
    <location>
        <position position="243"/>
    </location>
</feature>
<feature type="binding site" evidence="8">
    <location>
        <position position="426"/>
    </location>
    <ligand>
        <name>substrate</name>
    </ligand>
</feature>
<dbReference type="SUPFAM" id="SSF56601">
    <property type="entry name" value="beta-lactamase/transpeptidase-like"/>
    <property type="match status" value="1"/>
</dbReference>
<dbReference type="GO" id="GO:0009252">
    <property type="term" value="P:peptidoglycan biosynthetic process"/>
    <property type="evidence" value="ECO:0007669"/>
    <property type="project" value="UniProtKB-KW"/>
</dbReference>
<protein>
    <submittedName>
        <fullName evidence="13">D-alanyl-D-alanine carboxypeptidase</fullName>
    </submittedName>
</protein>
<dbReference type="Gene3D" id="3.40.710.10">
    <property type="entry name" value="DD-peptidase/beta-lactamase superfamily"/>
    <property type="match status" value="1"/>
</dbReference>
<dbReference type="GO" id="GO:0008360">
    <property type="term" value="P:regulation of cell shape"/>
    <property type="evidence" value="ECO:0007669"/>
    <property type="project" value="UniProtKB-KW"/>
</dbReference>
<keyword evidence="3" id="KW-0378">Hydrolase</keyword>
<evidence type="ECO:0000256" key="1">
    <source>
        <dbReference type="ARBA" id="ARBA00007164"/>
    </source>
</evidence>
<gene>
    <name evidence="13" type="ORF">EQG49_09255</name>
</gene>
<keyword evidence="5" id="KW-0573">Peptidoglycan synthesis</keyword>
<dbReference type="AlphaFoldDB" id="A0A4P6YV80"/>